<dbReference type="Proteomes" id="UP000656804">
    <property type="component" value="Unassembled WGS sequence"/>
</dbReference>
<evidence type="ECO:0000256" key="6">
    <source>
        <dbReference type="ARBA" id="ARBA00023014"/>
    </source>
</evidence>
<dbReference type="GO" id="GO:0051213">
    <property type="term" value="F:dioxygenase activity"/>
    <property type="evidence" value="ECO:0007669"/>
    <property type="project" value="UniProtKB-KW"/>
</dbReference>
<evidence type="ECO:0000256" key="3">
    <source>
        <dbReference type="ARBA" id="ARBA00022723"/>
    </source>
</evidence>
<keyword evidence="5" id="KW-0408">Iron</keyword>
<dbReference type="Pfam" id="PF00848">
    <property type="entry name" value="Ring_hydroxyl_A"/>
    <property type="match status" value="1"/>
</dbReference>
<organism evidence="8 9">
    <name type="scientific">Nocardioides acrostichi</name>
    <dbReference type="NCBI Taxonomy" id="2784339"/>
    <lineage>
        <taxon>Bacteria</taxon>
        <taxon>Bacillati</taxon>
        <taxon>Actinomycetota</taxon>
        <taxon>Actinomycetes</taxon>
        <taxon>Propionibacteriales</taxon>
        <taxon>Nocardioidaceae</taxon>
        <taxon>Nocardioides</taxon>
    </lineage>
</organism>
<dbReference type="Pfam" id="PF00355">
    <property type="entry name" value="Rieske"/>
    <property type="match status" value="1"/>
</dbReference>
<evidence type="ECO:0000256" key="2">
    <source>
        <dbReference type="ARBA" id="ARBA00022714"/>
    </source>
</evidence>
<dbReference type="CDD" id="cd03469">
    <property type="entry name" value="Rieske_RO_Alpha_N"/>
    <property type="match status" value="1"/>
</dbReference>
<dbReference type="RefSeq" id="WP_194503734.1">
    <property type="nucleotide sequence ID" value="NZ_JADIVZ010000005.1"/>
</dbReference>
<sequence>MTTLENPTEAPAPLDEALTRRTRALVDAKTTEYATDMLEVPLSYYRDQGVFERELSLLRSTPLALAMSAQIKEPHSFATRTVLGTHLLFTRDADGAAHVFLNYCRHRGARPAEGAGVSRRFTCPYHAWSYDTSGCLASMPGKKGFAGMDKGEYGLVELSSEERHGFVWAVLDEDIDIDLDEHLGAFDAELSQWGYENYGYLTEREFDAEVSWKNSLEAFAESYHFPFVHGQSVIGMNTVADTAAYDEFGPHHRLHMPFRWIADLEEGQGDWSPGANGGVIYWVYPNLILANSPVGVEIIDMLPVDDPVRCTVRHSWMSIVPAADDATRSMYEDIYEQVHAAVRDEDYGVLPGCGAGVRAGQHDHMILGRNEIGVQHMVRVMAERLGIDLTAQ</sequence>
<dbReference type="PANTHER" id="PTHR43756:SF5">
    <property type="entry name" value="CHOLINE MONOOXYGENASE, CHLOROPLASTIC"/>
    <property type="match status" value="1"/>
</dbReference>
<dbReference type="SUPFAM" id="SSF50022">
    <property type="entry name" value="ISP domain"/>
    <property type="match status" value="1"/>
</dbReference>
<dbReference type="InterPro" id="IPR017941">
    <property type="entry name" value="Rieske_2Fe-2S"/>
</dbReference>
<evidence type="ECO:0000313" key="9">
    <source>
        <dbReference type="Proteomes" id="UP000656804"/>
    </source>
</evidence>
<evidence type="ECO:0000256" key="1">
    <source>
        <dbReference type="ARBA" id="ARBA00001962"/>
    </source>
</evidence>
<keyword evidence="8" id="KW-0223">Dioxygenase</keyword>
<evidence type="ECO:0000259" key="7">
    <source>
        <dbReference type="PROSITE" id="PS51296"/>
    </source>
</evidence>
<dbReference type="PROSITE" id="PS51296">
    <property type="entry name" value="RIESKE"/>
    <property type="match status" value="1"/>
</dbReference>
<accession>A0A930V2B0</accession>
<comment type="cofactor">
    <cofactor evidence="1">
        <name>Fe cation</name>
        <dbReference type="ChEBI" id="CHEBI:24875"/>
    </cofactor>
</comment>
<comment type="caution">
    <text evidence="8">The sequence shown here is derived from an EMBL/GenBank/DDBJ whole genome shotgun (WGS) entry which is preliminary data.</text>
</comment>
<dbReference type="GO" id="GO:0016705">
    <property type="term" value="F:oxidoreductase activity, acting on paired donors, with incorporation or reduction of molecular oxygen"/>
    <property type="evidence" value="ECO:0007669"/>
    <property type="project" value="UniProtKB-ARBA"/>
</dbReference>
<dbReference type="InterPro" id="IPR015879">
    <property type="entry name" value="Ring_hydroxy_dOase_asu_C_dom"/>
</dbReference>
<gene>
    <name evidence="8" type="ORF">ISG29_12350</name>
</gene>
<reference evidence="8" key="1">
    <citation type="submission" date="2020-11" db="EMBL/GenBank/DDBJ databases">
        <title>Nocardioides sp. CBS4Y-1, whole genome shotgun sequence.</title>
        <authorList>
            <person name="Tuo L."/>
        </authorList>
    </citation>
    <scope>NUCLEOTIDE SEQUENCE</scope>
    <source>
        <strain evidence="8">CBS4Y-1</strain>
    </source>
</reference>
<dbReference type="SUPFAM" id="SSF55961">
    <property type="entry name" value="Bet v1-like"/>
    <property type="match status" value="1"/>
</dbReference>
<dbReference type="Gene3D" id="3.90.380.10">
    <property type="entry name" value="Naphthalene 1,2-dioxygenase Alpha Subunit, Chain A, domain 1"/>
    <property type="match status" value="1"/>
</dbReference>
<protein>
    <submittedName>
        <fullName evidence="8">Aromatic ring-hydroxylating dioxygenase subunit alpha</fullName>
    </submittedName>
</protein>
<dbReference type="InterPro" id="IPR001663">
    <property type="entry name" value="Rng_hydr_dOase-A"/>
</dbReference>
<dbReference type="EMBL" id="JADIVZ010000005">
    <property type="protein sequence ID" value="MBF4162482.1"/>
    <property type="molecule type" value="Genomic_DNA"/>
</dbReference>
<keyword evidence="9" id="KW-1185">Reference proteome</keyword>
<evidence type="ECO:0000256" key="4">
    <source>
        <dbReference type="ARBA" id="ARBA00023002"/>
    </source>
</evidence>
<proteinExistence type="predicted"/>
<dbReference type="Gene3D" id="2.102.10.10">
    <property type="entry name" value="Rieske [2Fe-2S] iron-sulphur domain"/>
    <property type="match status" value="1"/>
</dbReference>
<feature type="domain" description="Rieske" evidence="7">
    <location>
        <begin position="63"/>
        <end position="169"/>
    </location>
</feature>
<dbReference type="GO" id="GO:0004497">
    <property type="term" value="F:monooxygenase activity"/>
    <property type="evidence" value="ECO:0007669"/>
    <property type="project" value="UniProtKB-ARBA"/>
</dbReference>
<dbReference type="GO" id="GO:0005506">
    <property type="term" value="F:iron ion binding"/>
    <property type="evidence" value="ECO:0007669"/>
    <property type="project" value="InterPro"/>
</dbReference>
<keyword evidence="2" id="KW-0001">2Fe-2S</keyword>
<keyword evidence="3" id="KW-0479">Metal-binding</keyword>
<evidence type="ECO:0000313" key="8">
    <source>
        <dbReference type="EMBL" id="MBF4162482.1"/>
    </source>
</evidence>
<dbReference type="InterPro" id="IPR036922">
    <property type="entry name" value="Rieske_2Fe-2S_sf"/>
</dbReference>
<dbReference type="GO" id="GO:0051537">
    <property type="term" value="F:2 iron, 2 sulfur cluster binding"/>
    <property type="evidence" value="ECO:0007669"/>
    <property type="project" value="UniProtKB-KW"/>
</dbReference>
<keyword evidence="4" id="KW-0560">Oxidoreductase</keyword>
<dbReference type="PANTHER" id="PTHR43756">
    <property type="entry name" value="CHOLINE MONOOXYGENASE, CHLOROPLASTIC"/>
    <property type="match status" value="1"/>
</dbReference>
<dbReference type="AlphaFoldDB" id="A0A930V2B0"/>
<name>A0A930V2B0_9ACTN</name>
<evidence type="ECO:0000256" key="5">
    <source>
        <dbReference type="ARBA" id="ARBA00023004"/>
    </source>
</evidence>
<keyword evidence="6" id="KW-0411">Iron-sulfur</keyword>